<dbReference type="Proteomes" id="UP000193978">
    <property type="component" value="Chromosome"/>
</dbReference>
<gene>
    <name evidence="1" type="ORF">B1812_07865</name>
</gene>
<evidence type="ECO:0000313" key="2">
    <source>
        <dbReference type="Proteomes" id="UP000193978"/>
    </source>
</evidence>
<dbReference type="KEGG" id="mbry:B1812_07865"/>
<accession>A0A1W6MTR7</accession>
<dbReference type="AlphaFoldDB" id="A0A1W6MTR7"/>
<proteinExistence type="predicted"/>
<evidence type="ECO:0000313" key="1">
    <source>
        <dbReference type="EMBL" id="ARN81000.1"/>
    </source>
</evidence>
<sequence>MSKRMLDKFLEDRSAPFVLILGTNEIASAVAVRLRREGGRVLMCHDPFPPVIRRGMAFYDVLFDDQVEIDEIPGRRVGSTLEIGEALASGRAVAVTELQLSDVIPLRIPDILIDARIQKHRVTPDLRKTAGLSIGLGPNFTAGFNCDIAVETHPAHTGELLATGATRASDGVPRYLGGVGRERFVYAARSGVWRTPLDIGARVFKGYVMGRLDGLPVPAPMDGRLRGIARDDILVPQGVKLIEIDPRGTSASWTGTDERGRAIAEATVTAIRTNFIPSVKNARMAVTLH</sequence>
<name>A0A1W6MTR7_9HYPH</name>
<keyword evidence="2" id="KW-1185">Reference proteome</keyword>
<dbReference type="EMBL" id="CP019948">
    <property type="protein sequence ID" value="ARN81000.1"/>
    <property type="molecule type" value="Genomic_DNA"/>
</dbReference>
<reference evidence="1 2" key="1">
    <citation type="submission" date="2017-02" db="EMBL/GenBank/DDBJ databases">
        <authorList>
            <person name="Peterson S.W."/>
        </authorList>
    </citation>
    <scope>NUCLEOTIDE SEQUENCE [LARGE SCALE GENOMIC DNA]</scope>
    <source>
        <strain evidence="1 2">S285</strain>
    </source>
</reference>
<protein>
    <submittedName>
        <fullName evidence="1">Xanthine dehydrogenase</fullName>
    </submittedName>
</protein>
<dbReference type="OrthoDB" id="9815497at2"/>
<dbReference type="RefSeq" id="WP_085771088.1">
    <property type="nucleotide sequence ID" value="NZ_AP027149.1"/>
</dbReference>
<organism evidence="1 2">
    <name type="scientific">Methylocystis bryophila</name>
    <dbReference type="NCBI Taxonomy" id="655015"/>
    <lineage>
        <taxon>Bacteria</taxon>
        <taxon>Pseudomonadati</taxon>
        <taxon>Pseudomonadota</taxon>
        <taxon>Alphaproteobacteria</taxon>
        <taxon>Hyphomicrobiales</taxon>
        <taxon>Methylocystaceae</taxon>
        <taxon>Methylocystis</taxon>
    </lineage>
</organism>
<dbReference type="STRING" id="655015.B1812_07865"/>